<dbReference type="InterPro" id="IPR019535">
    <property type="entry name" value="ICE2_C"/>
</dbReference>
<name>A0A1S4FTX3_AEDAE</name>
<organism evidence="3 4">
    <name type="scientific">Aedes aegypti</name>
    <name type="common">Yellowfever mosquito</name>
    <name type="synonym">Culex aegypti</name>
    <dbReference type="NCBI Taxonomy" id="7159"/>
    <lineage>
        <taxon>Eukaryota</taxon>
        <taxon>Metazoa</taxon>
        <taxon>Ecdysozoa</taxon>
        <taxon>Arthropoda</taxon>
        <taxon>Hexapoda</taxon>
        <taxon>Insecta</taxon>
        <taxon>Pterygota</taxon>
        <taxon>Neoptera</taxon>
        <taxon>Endopterygota</taxon>
        <taxon>Diptera</taxon>
        <taxon>Nematocera</taxon>
        <taxon>Culicoidea</taxon>
        <taxon>Culicidae</taxon>
        <taxon>Culicinae</taxon>
        <taxon>Aedini</taxon>
        <taxon>Aedes</taxon>
        <taxon>Stegomyia</taxon>
    </lineage>
</organism>
<dbReference type="PANTHER" id="PTHR14633:SF3">
    <property type="entry name" value="LITTLE ELONGATION COMPLEX SUBUNIT 2"/>
    <property type="match status" value="1"/>
</dbReference>
<evidence type="ECO:0000256" key="1">
    <source>
        <dbReference type="SAM" id="MobiDB-lite"/>
    </source>
</evidence>
<evidence type="ECO:0000313" key="3">
    <source>
        <dbReference type="EnsemblMetazoa" id="AAEL011636-PA"/>
    </source>
</evidence>
<accession>A0A1S4FTX3</accession>
<dbReference type="PANTHER" id="PTHR14633">
    <property type="entry name" value="LITTLE ELONGATION COMPLEX SUBUNIT 2"/>
    <property type="match status" value="1"/>
</dbReference>
<feature type="region of interest" description="Disordered" evidence="1">
    <location>
        <begin position="608"/>
        <end position="719"/>
    </location>
</feature>
<sequence length="719" mass="84812">MDAYLKLEWSKNNRRSEQRLLEYFAIDFSQYEEDIFNLHINETDTVHQLGDTFMENSDDHETVLNYPIDPRTGREVRQLEIDTTKAEGLYDDFPSGSMLSQADHQHCLKVLNRINMRLGFESAEDCKALSKYHALMKKVDNERMLFESFVKNYFNSNLVCRKSSIDKELDDLVVAIWKGKVGRIYTDFANKRYMLSTAVMWLNYKQHEHNVRFEPVSEDVVEFGVVKNIYTESLLSCNTLRRNQRILDAFFDDQHRSLPMDDSVQVNTVLQQDEDIRFVINSGTLCYLLNCVSNMEEQWMVPFRIEMIGGRNVIFIDKKLQPIKMPTHDRNMKAHKYLVRSFMSVVKKYNPHNVNREADEKDSQRINSIEYKAIGFDEYLRSVAEKSELKPYPNRNSCLQLWTLQEGDDQYRFLIRFRMDCYESLRKIKFYINISVKLEYQTEFGAEQMTKSELIHEWARQYLRPNSKTLRLRINAVTHVIISHHYLELKDIEEELKRSYDIEPANLFTNLWQTLKILLNFPPGDHILQHDMKNKDIVNVLSNDNSPNPTTSSINLVDQYSNVEYDRPAVESYDWIPIDKSVITQMHRENTLLPCTFPHWISVKRITPRGKLKHSRPPPTQQPVPDQKPKKKKSRGNRVRRKLKEREAKKQQRKQAGFVEEMQQSLNQFAPYEGPSRNSEPSSMAAKKDPSKMSNSLRAMERDPFDYHSYVKQAQKDDQ</sequence>
<dbReference type="OrthoDB" id="6288737at2759"/>
<gene>
    <name evidence="3" type="primary">5575079</name>
</gene>
<dbReference type="InParanoid" id="A0A1S4FTX3"/>
<dbReference type="Pfam" id="PF10505">
    <property type="entry name" value="NARG2_C"/>
    <property type="match status" value="1"/>
</dbReference>
<protein>
    <recommendedName>
        <fullName evidence="2">Little elongation complex subunit 2 C-terminal domain-containing protein</fullName>
    </recommendedName>
</protein>
<reference evidence="3 4" key="1">
    <citation type="submission" date="2017-06" db="EMBL/GenBank/DDBJ databases">
        <title>Aedes aegypti genome working group (AGWG) sequencing and assembly.</title>
        <authorList>
            <consortium name="Aedes aegypti Genome Working Group (AGWG)"/>
            <person name="Matthews B.J."/>
        </authorList>
    </citation>
    <scope>NUCLEOTIDE SEQUENCE [LARGE SCALE GENOMIC DNA]</scope>
    <source>
        <strain evidence="3 4">LVP_AGWG</strain>
    </source>
</reference>
<dbReference type="EnsemblMetazoa" id="AAEL011636-RA">
    <property type="protein sequence ID" value="AAEL011636-PA"/>
    <property type="gene ID" value="AAEL011636"/>
</dbReference>
<dbReference type="GO" id="GO:0042795">
    <property type="term" value="P:snRNA transcription by RNA polymerase II"/>
    <property type="evidence" value="ECO:0007669"/>
    <property type="project" value="TreeGrafter"/>
</dbReference>
<evidence type="ECO:0000313" key="4">
    <source>
        <dbReference type="Proteomes" id="UP000008820"/>
    </source>
</evidence>
<dbReference type="AlphaFoldDB" id="A0A1S4FTX3"/>
<evidence type="ECO:0000259" key="2">
    <source>
        <dbReference type="Pfam" id="PF10505"/>
    </source>
</evidence>
<dbReference type="VEuPathDB" id="VectorBase:AAEL011636"/>
<keyword evidence="4" id="KW-1185">Reference proteome</keyword>
<reference evidence="3" key="2">
    <citation type="submission" date="2020-05" db="UniProtKB">
        <authorList>
            <consortium name="EnsemblMetazoa"/>
        </authorList>
    </citation>
    <scope>IDENTIFICATION</scope>
    <source>
        <strain evidence="3">LVP_AGWG</strain>
    </source>
</reference>
<dbReference type="Proteomes" id="UP000008820">
    <property type="component" value="Chromosome 3"/>
</dbReference>
<feature type="compositionally biased region" description="Basic residues" evidence="1">
    <location>
        <begin position="629"/>
        <end position="643"/>
    </location>
</feature>
<dbReference type="GO" id="GO:0045945">
    <property type="term" value="P:positive regulation of transcription by RNA polymerase III"/>
    <property type="evidence" value="ECO:0007669"/>
    <property type="project" value="TreeGrafter"/>
</dbReference>
<dbReference type="GO" id="GO:0008023">
    <property type="term" value="C:transcription elongation factor complex"/>
    <property type="evidence" value="ECO:0007669"/>
    <property type="project" value="InterPro"/>
</dbReference>
<feature type="domain" description="Little elongation complex subunit 2 C-terminal" evidence="2">
    <location>
        <begin position="394"/>
        <end position="599"/>
    </location>
</feature>
<dbReference type="GO" id="GO:0042796">
    <property type="term" value="P:snRNA transcription by RNA polymerase III"/>
    <property type="evidence" value="ECO:0007669"/>
    <property type="project" value="TreeGrafter"/>
</dbReference>
<proteinExistence type="predicted"/>